<dbReference type="AlphaFoldDB" id="A0A699KRR8"/>
<dbReference type="PANTHER" id="PTHR31286">
    <property type="entry name" value="GLYCINE-RICH CELL WALL STRUCTURAL PROTEIN 1.8-LIKE"/>
    <property type="match status" value="1"/>
</dbReference>
<organism evidence="2">
    <name type="scientific">Tanacetum cinerariifolium</name>
    <name type="common">Dalmatian daisy</name>
    <name type="synonym">Chrysanthemum cinerariifolium</name>
    <dbReference type="NCBI Taxonomy" id="118510"/>
    <lineage>
        <taxon>Eukaryota</taxon>
        <taxon>Viridiplantae</taxon>
        <taxon>Streptophyta</taxon>
        <taxon>Embryophyta</taxon>
        <taxon>Tracheophyta</taxon>
        <taxon>Spermatophyta</taxon>
        <taxon>Magnoliopsida</taxon>
        <taxon>eudicotyledons</taxon>
        <taxon>Gunneridae</taxon>
        <taxon>Pentapetalae</taxon>
        <taxon>asterids</taxon>
        <taxon>campanulids</taxon>
        <taxon>Asterales</taxon>
        <taxon>Asteraceae</taxon>
        <taxon>Asteroideae</taxon>
        <taxon>Anthemideae</taxon>
        <taxon>Anthemidinae</taxon>
        <taxon>Tanacetum</taxon>
    </lineage>
</organism>
<evidence type="ECO:0000256" key="1">
    <source>
        <dbReference type="SAM" id="MobiDB-lite"/>
    </source>
</evidence>
<accession>A0A699KRR8</accession>
<feature type="region of interest" description="Disordered" evidence="1">
    <location>
        <begin position="102"/>
        <end position="127"/>
    </location>
</feature>
<feature type="compositionally biased region" description="Basic residues" evidence="1">
    <location>
        <begin position="108"/>
        <end position="117"/>
    </location>
</feature>
<feature type="region of interest" description="Disordered" evidence="1">
    <location>
        <begin position="194"/>
        <end position="213"/>
    </location>
</feature>
<sequence length="213" mass="24400">CHKVHSFIIQWHPNENLLKEDVNIVPVWVKLYGVLVMAFSEDSLNTIATKLELKDNIVMAMPKITWEGHYTCNVRVKYEWKPPKCSSCKVFGHIHEECPKNTGAGEKKTRHVPKKHNASYSGNKKKGVEPTIEVSNSNLFEVLNLVDNDVKLEYPSDYDSDYEVASVDNDIARFMASKWAGFGTQSLLEQWKDSYGNGNYDEDPYDDDMYEGQ</sequence>
<comment type="caution">
    <text evidence="2">The sequence shown here is derived from an EMBL/GenBank/DDBJ whole genome shotgun (WGS) entry which is preliminary data.</text>
</comment>
<name>A0A699KRR8_TANCI</name>
<dbReference type="PANTHER" id="PTHR31286:SF99">
    <property type="entry name" value="DUF4283 DOMAIN-CONTAINING PROTEIN"/>
    <property type="match status" value="1"/>
</dbReference>
<dbReference type="EMBL" id="BKCJ010535769">
    <property type="protein sequence ID" value="GFB02409.1"/>
    <property type="molecule type" value="Genomic_DNA"/>
</dbReference>
<protein>
    <submittedName>
        <fullName evidence="2">Uncharacterized protein</fullName>
    </submittedName>
</protein>
<gene>
    <name evidence="2" type="ORF">Tci_674380</name>
</gene>
<feature type="compositionally biased region" description="Acidic residues" evidence="1">
    <location>
        <begin position="200"/>
        <end position="213"/>
    </location>
</feature>
<reference evidence="2" key="1">
    <citation type="journal article" date="2019" name="Sci. Rep.">
        <title>Draft genome of Tanacetum cinerariifolium, the natural source of mosquito coil.</title>
        <authorList>
            <person name="Yamashiro T."/>
            <person name="Shiraishi A."/>
            <person name="Satake H."/>
            <person name="Nakayama K."/>
        </authorList>
    </citation>
    <scope>NUCLEOTIDE SEQUENCE</scope>
</reference>
<feature type="non-terminal residue" evidence="2">
    <location>
        <position position="1"/>
    </location>
</feature>
<proteinExistence type="predicted"/>
<dbReference type="InterPro" id="IPR040256">
    <property type="entry name" value="At4g02000-like"/>
</dbReference>
<evidence type="ECO:0000313" key="2">
    <source>
        <dbReference type="EMBL" id="GFB02409.1"/>
    </source>
</evidence>